<feature type="transmembrane region" description="Helical" evidence="1">
    <location>
        <begin position="203"/>
        <end position="224"/>
    </location>
</feature>
<feature type="transmembrane region" description="Helical" evidence="1">
    <location>
        <begin position="6"/>
        <end position="29"/>
    </location>
</feature>
<gene>
    <name evidence="3" type="ORF">H8704_04765</name>
</gene>
<evidence type="ECO:0000313" key="4">
    <source>
        <dbReference type="Proteomes" id="UP000606193"/>
    </source>
</evidence>
<dbReference type="Proteomes" id="UP000606193">
    <property type="component" value="Unassembled WGS sequence"/>
</dbReference>
<keyword evidence="1" id="KW-0812">Transmembrane</keyword>
<feature type="transmembrane region" description="Helical" evidence="1">
    <location>
        <begin position="288"/>
        <end position="307"/>
    </location>
</feature>
<evidence type="ECO:0000256" key="1">
    <source>
        <dbReference type="SAM" id="Phobius"/>
    </source>
</evidence>
<keyword evidence="1" id="KW-0472">Membrane</keyword>
<evidence type="ECO:0000313" key="3">
    <source>
        <dbReference type="EMBL" id="MBC8561949.1"/>
    </source>
</evidence>
<protein>
    <submittedName>
        <fullName evidence="3">M56 family metallopeptidase</fullName>
    </submittedName>
</protein>
<sequence>MERCFIMILNNALTVSVLIFAIIVLRLLFQKAPKGLICFLWVIVAVKLIVPVPLESTFSLLPNRTPVSVGIVSQQEPMLETGLKPVDAVVNPVIHEQFTSARATGVNVIQVFLHVGTIVWIIGVLGMLAYTVVTYILLKRRVRVSIRTEQNTYECDDISGPFIFGIVRPKIYYPSGMVWEEKEFILRHEKAHLKRKDHLWKPLGFVILSIYWFQPLCWIAYILFCRDIEYACDERATLGEDKQWKADYCQALLNCSVGRKRIAACPVAFGEDHVKGRVKNIMNYKKPAVWIVLLAIAAFAVVSVCFATTKKNDDNVEHNFTCDYGSSKLYSKEDMDEAIQTIMNEFNNWKGCEMHSIRYGSDQTCSEGDNLSWMQELENANDNKETFTECIMFECDFHSPKSDADAGGLNVDEEYTDWQWWLARSEDGPWKLMTWGY</sequence>
<dbReference type="EMBL" id="JACRSX010000003">
    <property type="protein sequence ID" value="MBC8561949.1"/>
    <property type="molecule type" value="Genomic_DNA"/>
</dbReference>
<name>A0ABR7MZZ5_9FIRM</name>
<comment type="caution">
    <text evidence="3">The sequence shown here is derived from an EMBL/GenBank/DDBJ whole genome shotgun (WGS) entry which is preliminary data.</text>
</comment>
<dbReference type="RefSeq" id="WP_249297528.1">
    <property type="nucleotide sequence ID" value="NZ_JACRSX010000003.1"/>
</dbReference>
<feature type="domain" description="Peptidase M56" evidence="2">
    <location>
        <begin position="8"/>
        <end position="281"/>
    </location>
</feature>
<proteinExistence type="predicted"/>
<organism evidence="3 4">
    <name type="scientific">Jutongia huaianensis</name>
    <dbReference type="NCBI Taxonomy" id="2763668"/>
    <lineage>
        <taxon>Bacteria</taxon>
        <taxon>Bacillati</taxon>
        <taxon>Bacillota</taxon>
        <taxon>Clostridia</taxon>
        <taxon>Lachnospirales</taxon>
        <taxon>Lachnospiraceae</taxon>
        <taxon>Jutongia</taxon>
    </lineage>
</organism>
<feature type="transmembrane region" description="Helical" evidence="1">
    <location>
        <begin position="36"/>
        <end position="54"/>
    </location>
</feature>
<evidence type="ECO:0000259" key="2">
    <source>
        <dbReference type="Pfam" id="PF05569"/>
    </source>
</evidence>
<dbReference type="PANTHER" id="PTHR34978">
    <property type="entry name" value="POSSIBLE SENSOR-TRANSDUCER PROTEIN BLAR"/>
    <property type="match status" value="1"/>
</dbReference>
<dbReference type="InterPro" id="IPR008756">
    <property type="entry name" value="Peptidase_M56"/>
</dbReference>
<reference evidence="3 4" key="1">
    <citation type="submission" date="2020-08" db="EMBL/GenBank/DDBJ databases">
        <title>Genome public.</title>
        <authorList>
            <person name="Liu C."/>
            <person name="Sun Q."/>
        </authorList>
    </citation>
    <scope>NUCLEOTIDE SEQUENCE [LARGE SCALE GENOMIC DNA]</scope>
    <source>
        <strain evidence="3 4">NSJ-37</strain>
    </source>
</reference>
<keyword evidence="1" id="KW-1133">Transmembrane helix</keyword>
<dbReference type="PANTHER" id="PTHR34978:SF3">
    <property type="entry name" value="SLR0241 PROTEIN"/>
    <property type="match status" value="1"/>
</dbReference>
<dbReference type="CDD" id="cd07341">
    <property type="entry name" value="M56_BlaR1_MecR1_like"/>
    <property type="match status" value="1"/>
</dbReference>
<dbReference type="Pfam" id="PF05569">
    <property type="entry name" value="Peptidase_M56"/>
    <property type="match status" value="1"/>
</dbReference>
<feature type="transmembrane region" description="Helical" evidence="1">
    <location>
        <begin position="118"/>
        <end position="138"/>
    </location>
</feature>
<accession>A0ABR7MZZ5</accession>
<dbReference type="InterPro" id="IPR052173">
    <property type="entry name" value="Beta-lactam_resp_regulator"/>
</dbReference>
<keyword evidence="4" id="KW-1185">Reference proteome</keyword>